<name>A0A1F5E5J2_9BACT</name>
<dbReference type="STRING" id="1797457.A2160_06110"/>
<evidence type="ECO:0000313" key="1">
    <source>
        <dbReference type="EMBL" id="OGD62581.1"/>
    </source>
</evidence>
<comment type="caution">
    <text evidence="1">The sequence shown here is derived from an EMBL/GenBank/DDBJ whole genome shotgun (WGS) entry which is preliminary data.</text>
</comment>
<reference evidence="1 2" key="1">
    <citation type="journal article" date="2016" name="Nat. Commun.">
        <title>Thousands of microbial genomes shed light on interconnected biogeochemical processes in an aquifer system.</title>
        <authorList>
            <person name="Anantharaman K."/>
            <person name="Brown C.T."/>
            <person name="Hug L.A."/>
            <person name="Sharon I."/>
            <person name="Castelle C.J."/>
            <person name="Probst A.J."/>
            <person name="Thomas B.C."/>
            <person name="Singh A."/>
            <person name="Wilkins M.J."/>
            <person name="Karaoz U."/>
            <person name="Brodie E.L."/>
            <person name="Williams K.H."/>
            <person name="Hubbard S.S."/>
            <person name="Banfield J.F."/>
        </authorList>
    </citation>
    <scope>NUCLEOTIDE SEQUENCE [LARGE SCALE GENOMIC DNA]</scope>
</reference>
<dbReference type="Proteomes" id="UP000177006">
    <property type="component" value="Unassembled WGS sequence"/>
</dbReference>
<evidence type="ECO:0000313" key="2">
    <source>
        <dbReference type="Proteomes" id="UP000177006"/>
    </source>
</evidence>
<organism evidence="1 2">
    <name type="scientific">Candidatus Beckwithbacteria bacterium RBG_13_42_9</name>
    <dbReference type="NCBI Taxonomy" id="1797457"/>
    <lineage>
        <taxon>Bacteria</taxon>
        <taxon>Candidatus Beckwithiibacteriota</taxon>
    </lineage>
</organism>
<proteinExistence type="predicted"/>
<protein>
    <submittedName>
        <fullName evidence="1">Uncharacterized protein</fullName>
    </submittedName>
</protein>
<accession>A0A1F5E5J2</accession>
<dbReference type="AlphaFoldDB" id="A0A1F5E5J2"/>
<gene>
    <name evidence="1" type="ORF">A2160_06110</name>
</gene>
<dbReference type="EMBL" id="MEZK01000020">
    <property type="protein sequence ID" value="OGD62581.1"/>
    <property type="molecule type" value="Genomic_DNA"/>
</dbReference>
<sequence length="86" mass="9078">MVRAPVDTGIDTAPALVGGVVARLVERPVYIRKVAGSNATGSTKYGGQVEEVSPACASIGHSLWRRATGRQGFESTRLHLSLNKSD</sequence>